<evidence type="ECO:0000313" key="2">
    <source>
        <dbReference type="Proteomes" id="UP000324222"/>
    </source>
</evidence>
<proteinExistence type="predicted"/>
<sequence length="62" mass="6494">MSCCCSKSPVTGCQLIKQTLVPRLLISIQCAVKYPMYTGCWCPTGALRRGYSPGIIPGGGAG</sequence>
<gene>
    <name evidence="1" type="ORF">E2C01_009879</name>
</gene>
<comment type="caution">
    <text evidence="1">The sequence shown here is derived from an EMBL/GenBank/DDBJ whole genome shotgun (WGS) entry which is preliminary data.</text>
</comment>
<dbReference type="EMBL" id="VSRR010000555">
    <property type="protein sequence ID" value="MPC17034.1"/>
    <property type="molecule type" value="Genomic_DNA"/>
</dbReference>
<evidence type="ECO:0000313" key="1">
    <source>
        <dbReference type="EMBL" id="MPC17034.1"/>
    </source>
</evidence>
<protein>
    <submittedName>
        <fullName evidence="1">Uncharacterized protein</fullName>
    </submittedName>
</protein>
<name>A0A5B7D6Y8_PORTR</name>
<dbReference type="Proteomes" id="UP000324222">
    <property type="component" value="Unassembled WGS sequence"/>
</dbReference>
<accession>A0A5B7D6Y8</accession>
<keyword evidence="2" id="KW-1185">Reference proteome</keyword>
<reference evidence="1 2" key="1">
    <citation type="submission" date="2019-05" db="EMBL/GenBank/DDBJ databases">
        <title>Another draft genome of Portunus trituberculatus and its Hox gene families provides insights of decapod evolution.</title>
        <authorList>
            <person name="Jeong J.-H."/>
            <person name="Song I."/>
            <person name="Kim S."/>
            <person name="Choi T."/>
            <person name="Kim D."/>
            <person name="Ryu S."/>
            <person name="Kim W."/>
        </authorList>
    </citation>
    <scope>NUCLEOTIDE SEQUENCE [LARGE SCALE GENOMIC DNA]</scope>
    <source>
        <tissue evidence="1">Muscle</tissue>
    </source>
</reference>
<organism evidence="1 2">
    <name type="scientific">Portunus trituberculatus</name>
    <name type="common">Swimming crab</name>
    <name type="synonym">Neptunus trituberculatus</name>
    <dbReference type="NCBI Taxonomy" id="210409"/>
    <lineage>
        <taxon>Eukaryota</taxon>
        <taxon>Metazoa</taxon>
        <taxon>Ecdysozoa</taxon>
        <taxon>Arthropoda</taxon>
        <taxon>Crustacea</taxon>
        <taxon>Multicrustacea</taxon>
        <taxon>Malacostraca</taxon>
        <taxon>Eumalacostraca</taxon>
        <taxon>Eucarida</taxon>
        <taxon>Decapoda</taxon>
        <taxon>Pleocyemata</taxon>
        <taxon>Brachyura</taxon>
        <taxon>Eubrachyura</taxon>
        <taxon>Portunoidea</taxon>
        <taxon>Portunidae</taxon>
        <taxon>Portuninae</taxon>
        <taxon>Portunus</taxon>
    </lineage>
</organism>
<dbReference type="AlphaFoldDB" id="A0A5B7D6Y8"/>